<evidence type="ECO:0000256" key="1">
    <source>
        <dbReference type="SAM" id="MobiDB-lite"/>
    </source>
</evidence>
<dbReference type="Proteomes" id="UP001055115">
    <property type="component" value="Unassembled WGS sequence"/>
</dbReference>
<gene>
    <name evidence="3" type="ORF">ColSpa_09971</name>
</gene>
<feature type="transmembrane region" description="Helical" evidence="2">
    <location>
        <begin position="213"/>
        <end position="233"/>
    </location>
</feature>
<protein>
    <submittedName>
        <fullName evidence="3">Uncharacterized protein</fullName>
    </submittedName>
</protein>
<comment type="caution">
    <text evidence="3">The sequence shown here is derived from an EMBL/GenBank/DDBJ whole genome shotgun (WGS) entry which is preliminary data.</text>
</comment>
<organism evidence="3 4">
    <name type="scientific">Colletotrichum spaethianum</name>
    <dbReference type="NCBI Taxonomy" id="700344"/>
    <lineage>
        <taxon>Eukaryota</taxon>
        <taxon>Fungi</taxon>
        <taxon>Dikarya</taxon>
        <taxon>Ascomycota</taxon>
        <taxon>Pezizomycotina</taxon>
        <taxon>Sordariomycetes</taxon>
        <taxon>Hypocreomycetidae</taxon>
        <taxon>Glomerellales</taxon>
        <taxon>Glomerellaceae</taxon>
        <taxon>Colletotrichum</taxon>
        <taxon>Colletotrichum spaethianum species complex</taxon>
    </lineage>
</organism>
<keyword evidence="2" id="KW-1133">Transmembrane helix</keyword>
<feature type="compositionally biased region" description="Polar residues" evidence="1">
    <location>
        <begin position="12"/>
        <end position="22"/>
    </location>
</feature>
<evidence type="ECO:0000313" key="3">
    <source>
        <dbReference type="EMBL" id="GKT49790.1"/>
    </source>
</evidence>
<keyword evidence="2" id="KW-0472">Membrane</keyword>
<sequence length="237" mass="26173">MTIESERELSPSDFTPSATTPWPTGMPLRYGGAESGSSRRGSVESRTGGVPETPVGTPVGDLFTVGLAMAMGKRTGTMREMIEMDESDMSTRSPASFGLSRWRGGGRGSLRRMPNLESRFIGRSVCADEMTDARGQFGRIVEIVDETEDIEHTTSDGNGSVQVVFERVFEVDNETEEAVAQTVSRPSKVEKRVTAAKKCGFRDGGDHVQPISWWNYPWFVLMLVLFMLFVPSFKEII</sequence>
<dbReference type="AlphaFoldDB" id="A0AA37PCL2"/>
<dbReference type="GeneID" id="73330773"/>
<proteinExistence type="predicted"/>
<accession>A0AA37PCL2</accession>
<feature type="region of interest" description="Disordered" evidence="1">
    <location>
        <begin position="1"/>
        <end position="60"/>
    </location>
</feature>
<keyword evidence="2" id="KW-0812">Transmembrane</keyword>
<dbReference type="RefSeq" id="XP_049132140.1">
    <property type="nucleotide sequence ID" value="XM_049276183.1"/>
</dbReference>
<feature type="compositionally biased region" description="Basic and acidic residues" evidence="1">
    <location>
        <begin position="1"/>
        <end position="10"/>
    </location>
</feature>
<evidence type="ECO:0000313" key="4">
    <source>
        <dbReference type="Proteomes" id="UP001055115"/>
    </source>
</evidence>
<keyword evidence="4" id="KW-1185">Reference proteome</keyword>
<name>A0AA37PCL2_9PEZI</name>
<evidence type="ECO:0000256" key="2">
    <source>
        <dbReference type="SAM" id="Phobius"/>
    </source>
</evidence>
<feature type="compositionally biased region" description="Low complexity" evidence="1">
    <location>
        <begin position="31"/>
        <end position="50"/>
    </location>
</feature>
<dbReference type="EMBL" id="BQXU01000032">
    <property type="protein sequence ID" value="GKT49790.1"/>
    <property type="molecule type" value="Genomic_DNA"/>
</dbReference>
<reference evidence="3 4" key="1">
    <citation type="submission" date="2022-03" db="EMBL/GenBank/DDBJ databases">
        <title>Genome data of Colletotrichum spp.</title>
        <authorList>
            <person name="Utami Y.D."/>
            <person name="Hiruma K."/>
        </authorList>
    </citation>
    <scope>NUCLEOTIDE SEQUENCE [LARGE SCALE GENOMIC DNA]</scope>
    <source>
        <strain evidence="3 4">MAFF 239500</strain>
    </source>
</reference>